<feature type="non-terminal residue" evidence="1">
    <location>
        <position position="1"/>
    </location>
</feature>
<sequence length="109" mass="12512">DKRCMEIPPCPSGCKDQFYPVNDTTCRRCHCDGSNGLKPAWPLRGGVMENRFISNTATDYVINKQVKHNILHESEEICLEKLRCPNDCMFEQYTDTLQHVMCHRCVCGS</sequence>
<dbReference type="Proteomes" id="UP001497623">
    <property type="component" value="Unassembled WGS sequence"/>
</dbReference>
<feature type="non-terminal residue" evidence="1">
    <location>
        <position position="109"/>
    </location>
</feature>
<protein>
    <submittedName>
        <fullName evidence="1">Uncharacterized protein</fullName>
    </submittedName>
</protein>
<gene>
    <name evidence="1" type="ORF">MNOR_LOCUS19498</name>
</gene>
<dbReference type="EMBL" id="CAXKWB010014512">
    <property type="protein sequence ID" value="CAL4110879.1"/>
    <property type="molecule type" value="Genomic_DNA"/>
</dbReference>
<dbReference type="AlphaFoldDB" id="A0AAV2R5L4"/>
<organism evidence="1 2">
    <name type="scientific">Meganyctiphanes norvegica</name>
    <name type="common">Northern krill</name>
    <name type="synonym">Thysanopoda norvegica</name>
    <dbReference type="NCBI Taxonomy" id="48144"/>
    <lineage>
        <taxon>Eukaryota</taxon>
        <taxon>Metazoa</taxon>
        <taxon>Ecdysozoa</taxon>
        <taxon>Arthropoda</taxon>
        <taxon>Crustacea</taxon>
        <taxon>Multicrustacea</taxon>
        <taxon>Malacostraca</taxon>
        <taxon>Eumalacostraca</taxon>
        <taxon>Eucarida</taxon>
        <taxon>Euphausiacea</taxon>
        <taxon>Euphausiidae</taxon>
        <taxon>Meganyctiphanes</taxon>
    </lineage>
</organism>
<evidence type="ECO:0000313" key="2">
    <source>
        <dbReference type="Proteomes" id="UP001497623"/>
    </source>
</evidence>
<evidence type="ECO:0000313" key="1">
    <source>
        <dbReference type="EMBL" id="CAL4110879.1"/>
    </source>
</evidence>
<proteinExistence type="predicted"/>
<reference evidence="1 2" key="1">
    <citation type="submission" date="2024-05" db="EMBL/GenBank/DDBJ databases">
        <authorList>
            <person name="Wallberg A."/>
        </authorList>
    </citation>
    <scope>NUCLEOTIDE SEQUENCE [LARGE SCALE GENOMIC DNA]</scope>
</reference>
<keyword evidence="2" id="KW-1185">Reference proteome</keyword>
<comment type="caution">
    <text evidence="1">The sequence shown here is derived from an EMBL/GenBank/DDBJ whole genome shotgun (WGS) entry which is preliminary data.</text>
</comment>
<name>A0AAV2R5L4_MEGNR</name>
<accession>A0AAV2R5L4</accession>